<protein>
    <submittedName>
        <fullName evidence="3">Peptidoglycan-binding protein</fullName>
    </submittedName>
</protein>
<name>A0A1V1P9F7_9BACT</name>
<dbReference type="PROSITE" id="PS51257">
    <property type="entry name" value="PROKAR_LIPOPROTEIN"/>
    <property type="match status" value="1"/>
</dbReference>
<evidence type="ECO:0000259" key="2">
    <source>
        <dbReference type="Pfam" id="PF01471"/>
    </source>
</evidence>
<organism evidence="3 4">
    <name type="scientific">Candidatus Magnetoglobus multicellularis str. Araruama</name>
    <dbReference type="NCBI Taxonomy" id="890399"/>
    <lineage>
        <taxon>Bacteria</taxon>
        <taxon>Pseudomonadati</taxon>
        <taxon>Thermodesulfobacteriota</taxon>
        <taxon>Desulfobacteria</taxon>
        <taxon>Desulfobacterales</taxon>
        <taxon>Desulfobacteraceae</taxon>
        <taxon>Candidatus Magnetoglobus</taxon>
    </lineage>
</organism>
<gene>
    <name evidence="3" type="ORF">OMM_02480</name>
</gene>
<dbReference type="InterPro" id="IPR036366">
    <property type="entry name" value="PGBDSf"/>
</dbReference>
<dbReference type="AlphaFoldDB" id="A0A1V1P9F7"/>
<dbReference type="Pfam" id="PF01471">
    <property type="entry name" value="PG_binding_1"/>
    <property type="match status" value="1"/>
</dbReference>
<evidence type="ECO:0000256" key="1">
    <source>
        <dbReference type="SAM" id="Coils"/>
    </source>
</evidence>
<proteinExistence type="predicted"/>
<reference evidence="4" key="1">
    <citation type="submission" date="2012-11" db="EMBL/GenBank/DDBJ databases">
        <authorList>
            <person name="Lucero-Rivera Y.E."/>
            <person name="Tovar-Ramirez D."/>
        </authorList>
    </citation>
    <scope>NUCLEOTIDE SEQUENCE [LARGE SCALE GENOMIC DNA]</scope>
    <source>
        <strain evidence="4">Araruama</strain>
    </source>
</reference>
<sequence>MIQKRLGLCVLLGFLIFSVGCARLLNIGTTEPSDEIYEKDIVTNQAISQPAPVVQDDNLLQQQQIQIQRLRSALEKKEMTIQEYKKELEIVTLKVKEGAANQGLQASAAQLPPGAKPGECYARVYISPKYKTISKRIMVQPASEEVKIIPAKYEWAEKQVMIDEASVEYKEIPAVYKWVTEKILVKEAHTIWKKGRGNIEKIDNATGEVMCMVHVPPTYKTVKKRIMVSPARIEEINKPAKYKTIKYKKMVQPPKKNVVPVPAQYKTITKKVKVAEGKMIWQRTMCETNIDRNVVLKIQQFLRKDRYNPGPVDGILGPQTRRALKSFQRDKGLAIGSITYETLKYMKIQVDKKK</sequence>
<dbReference type="Gene3D" id="1.10.101.10">
    <property type="entry name" value="PGBD-like superfamily/PGBD"/>
    <property type="match status" value="1"/>
</dbReference>
<dbReference type="SUPFAM" id="SSF47090">
    <property type="entry name" value="PGBD-like"/>
    <property type="match status" value="1"/>
</dbReference>
<dbReference type="EMBL" id="ATBP01000267">
    <property type="protein sequence ID" value="ETR71450.1"/>
    <property type="molecule type" value="Genomic_DNA"/>
</dbReference>
<comment type="caution">
    <text evidence="3">The sequence shown here is derived from an EMBL/GenBank/DDBJ whole genome shotgun (WGS) entry which is preliminary data.</text>
</comment>
<dbReference type="InterPro" id="IPR002477">
    <property type="entry name" value="Peptidoglycan-bd-like"/>
</dbReference>
<accession>A0A1V1P9F7</accession>
<dbReference type="Proteomes" id="UP000189670">
    <property type="component" value="Unassembled WGS sequence"/>
</dbReference>
<evidence type="ECO:0000313" key="4">
    <source>
        <dbReference type="Proteomes" id="UP000189670"/>
    </source>
</evidence>
<evidence type="ECO:0000313" key="3">
    <source>
        <dbReference type="EMBL" id="ETR71450.1"/>
    </source>
</evidence>
<keyword evidence="1" id="KW-0175">Coiled coil</keyword>
<feature type="coiled-coil region" evidence="1">
    <location>
        <begin position="60"/>
        <end position="94"/>
    </location>
</feature>
<dbReference type="InterPro" id="IPR036365">
    <property type="entry name" value="PGBD-like_sf"/>
</dbReference>
<feature type="domain" description="Peptidoglycan binding-like" evidence="2">
    <location>
        <begin position="294"/>
        <end position="344"/>
    </location>
</feature>